<reference evidence="2 3" key="1">
    <citation type="journal article" date="2012" name="BMC Genomics">
        <title>Comparative genomics of the white-rot fungi, Phanerochaete carnosa and P. chrysosporium, to elucidate the genetic basis of the distinct wood types they colonize.</title>
        <authorList>
            <person name="Suzuki H."/>
            <person name="MacDonald J."/>
            <person name="Syed K."/>
            <person name="Salamov A."/>
            <person name="Hori C."/>
            <person name="Aerts A."/>
            <person name="Henrissat B."/>
            <person name="Wiebenga A."/>
            <person name="vanKuyk P.A."/>
            <person name="Barry K."/>
            <person name="Lindquist E."/>
            <person name="LaButti K."/>
            <person name="Lapidus A."/>
            <person name="Lucas S."/>
            <person name="Coutinho P."/>
            <person name="Gong Y."/>
            <person name="Samejima M."/>
            <person name="Mahadevan R."/>
            <person name="Abou-Zaid M."/>
            <person name="de Vries R.P."/>
            <person name="Igarashi K."/>
            <person name="Yadav J.S."/>
            <person name="Grigoriev I.V."/>
            <person name="Master E.R."/>
        </authorList>
    </citation>
    <scope>NUCLEOTIDE SEQUENCE [LARGE SCALE GENOMIC DNA]</scope>
    <source>
        <strain evidence="2 3">HHB-10118-sp</strain>
    </source>
</reference>
<organism evidence="2 3">
    <name type="scientific">Phanerochaete carnosa (strain HHB-10118-sp)</name>
    <name type="common">White-rot fungus</name>
    <name type="synonym">Peniophora carnosa</name>
    <dbReference type="NCBI Taxonomy" id="650164"/>
    <lineage>
        <taxon>Eukaryota</taxon>
        <taxon>Fungi</taxon>
        <taxon>Dikarya</taxon>
        <taxon>Basidiomycota</taxon>
        <taxon>Agaricomycotina</taxon>
        <taxon>Agaricomycetes</taxon>
        <taxon>Polyporales</taxon>
        <taxon>Phanerochaetaceae</taxon>
        <taxon>Phanerochaete</taxon>
    </lineage>
</organism>
<gene>
    <name evidence="2" type="ORF">PHACADRAFT_195771</name>
</gene>
<dbReference type="GeneID" id="18911100"/>
<dbReference type="Proteomes" id="UP000008370">
    <property type="component" value="Unassembled WGS sequence"/>
</dbReference>
<evidence type="ECO:0000313" key="3">
    <source>
        <dbReference type="Proteomes" id="UP000008370"/>
    </source>
</evidence>
<feature type="compositionally biased region" description="Basic residues" evidence="1">
    <location>
        <begin position="56"/>
        <end position="71"/>
    </location>
</feature>
<protein>
    <submittedName>
        <fullName evidence="2">Uncharacterized protein</fullName>
    </submittedName>
</protein>
<sequence>MSQVGPDAQSALVECISAVLQQLRTRSSDPVSHVAAIPVTRVTSPSPRPRSPAQLLRRRYRARARRPHARGRPTPPRAQPRPPRLPTPWPTPSSRPPLVDISRPTGNSSCHPGEFLSRKALSCGSKAVSEAHSRLHLEDTLHLPSKRTTEPEISPGSNSPFVLLHTPAPLTGGRSTAAPGVASRSHSFPWSASSSSSRMFTVADRLMPSVRNNKGSSCSGGCSLSLCTQAAQAAGAWQALLGTVSS</sequence>
<dbReference type="AlphaFoldDB" id="K5WZ01"/>
<keyword evidence="3" id="KW-1185">Reference proteome</keyword>
<dbReference type="InParanoid" id="K5WZ01"/>
<dbReference type="RefSeq" id="XP_007396046.1">
    <property type="nucleotide sequence ID" value="XM_007395984.1"/>
</dbReference>
<proteinExistence type="predicted"/>
<evidence type="ECO:0000313" key="2">
    <source>
        <dbReference type="EMBL" id="EKM55727.1"/>
    </source>
</evidence>
<dbReference type="HOGENOM" id="CLU_1129417_0_0_1"/>
<feature type="compositionally biased region" description="Pro residues" evidence="1">
    <location>
        <begin position="73"/>
        <end position="95"/>
    </location>
</feature>
<name>K5WZ01_PHACS</name>
<accession>K5WZ01</accession>
<feature type="region of interest" description="Disordered" evidence="1">
    <location>
        <begin position="38"/>
        <end position="98"/>
    </location>
</feature>
<dbReference type="KEGG" id="pco:PHACADRAFT_195771"/>
<evidence type="ECO:0000256" key="1">
    <source>
        <dbReference type="SAM" id="MobiDB-lite"/>
    </source>
</evidence>
<dbReference type="EMBL" id="JH930472">
    <property type="protein sequence ID" value="EKM55727.1"/>
    <property type="molecule type" value="Genomic_DNA"/>
</dbReference>